<proteinExistence type="predicted"/>
<dbReference type="GeneID" id="97821408"/>
<protein>
    <submittedName>
        <fullName evidence="1">Uncharacterized protein</fullName>
    </submittedName>
</protein>
<accession>A0ABU9LLE1</accession>
<comment type="caution">
    <text evidence="1">The sequence shown here is derived from an EMBL/GenBank/DDBJ whole genome shotgun (WGS) entry which is preliminary data.</text>
</comment>
<dbReference type="EMBL" id="JBCEWA010000006">
    <property type="protein sequence ID" value="MEL5988592.1"/>
    <property type="molecule type" value="Genomic_DNA"/>
</dbReference>
<gene>
    <name evidence="1" type="ORF">AAF454_09270</name>
</gene>
<reference evidence="1 2" key="1">
    <citation type="submission" date="2024-04" db="EMBL/GenBank/DDBJ databases">
        <authorList>
            <person name="Wu Y.S."/>
            <person name="Zhang L."/>
        </authorList>
    </citation>
    <scope>NUCLEOTIDE SEQUENCE [LARGE SCALE GENOMIC DNA]</scope>
    <source>
        <strain evidence="1 2">KG-01</strain>
    </source>
</reference>
<dbReference type="Proteomes" id="UP001398420">
    <property type="component" value="Unassembled WGS sequence"/>
</dbReference>
<organism evidence="1 2">
    <name type="scientific">Kurthia gibsonii</name>
    <dbReference type="NCBI Taxonomy" id="33946"/>
    <lineage>
        <taxon>Bacteria</taxon>
        <taxon>Bacillati</taxon>
        <taxon>Bacillota</taxon>
        <taxon>Bacilli</taxon>
        <taxon>Bacillales</taxon>
        <taxon>Caryophanaceae</taxon>
        <taxon>Kurthia</taxon>
    </lineage>
</organism>
<evidence type="ECO:0000313" key="1">
    <source>
        <dbReference type="EMBL" id="MEL5988592.1"/>
    </source>
</evidence>
<name>A0ABU9LLE1_9BACL</name>
<keyword evidence="2" id="KW-1185">Reference proteome</keyword>
<evidence type="ECO:0000313" key="2">
    <source>
        <dbReference type="Proteomes" id="UP001398420"/>
    </source>
</evidence>
<sequence length="92" mass="10215">MEDALHYFVISTTAGYYAQSGFVADIEEAQAFCSEIEAERAAQIIKGTVCSQSVSYDELEQSFLELSAQYDILYTLDEQQAIQSICAELQAI</sequence>
<dbReference type="RefSeq" id="WP_087681051.1">
    <property type="nucleotide sequence ID" value="NZ_BJOB01000018.1"/>
</dbReference>